<dbReference type="RefSeq" id="WP_123779147.1">
    <property type="nucleotide sequence ID" value="NZ_RKMG01000002.1"/>
</dbReference>
<accession>A0A3N4HEZ8</accession>
<dbReference type="OrthoDB" id="2236831at2"/>
<evidence type="ECO:0000313" key="2">
    <source>
        <dbReference type="Proteomes" id="UP000273977"/>
    </source>
</evidence>
<dbReference type="Proteomes" id="UP000273977">
    <property type="component" value="Unassembled WGS sequence"/>
</dbReference>
<name>A0A3N4HEZ8_9LACT</name>
<reference evidence="1 2" key="1">
    <citation type="submission" date="2018-11" db="EMBL/GenBank/DDBJ databases">
        <title>Aerococcus sp. SJQ22, whole genome shotgun sequence.</title>
        <authorList>
            <person name="Sun L."/>
            <person name="Gao X."/>
            <person name="Chen W."/>
            <person name="Huang K."/>
        </authorList>
    </citation>
    <scope>NUCLEOTIDE SEQUENCE [LARGE SCALE GENOMIC DNA]</scope>
    <source>
        <strain evidence="1 2">SJQ22</strain>
    </source>
</reference>
<keyword evidence="2" id="KW-1185">Reference proteome</keyword>
<dbReference type="EMBL" id="RKMG01000002">
    <property type="protein sequence ID" value="RPA65044.1"/>
    <property type="molecule type" value="Genomic_DNA"/>
</dbReference>
<comment type="caution">
    <text evidence="1">The sequence shown here is derived from an EMBL/GenBank/DDBJ whole genome shotgun (WGS) entry which is preliminary data.</text>
</comment>
<proteinExistence type="predicted"/>
<dbReference type="AlphaFoldDB" id="A0A3N4HEZ8"/>
<organism evidence="1 2">
    <name type="scientific">Aerococcus agrisoli</name>
    <dbReference type="NCBI Taxonomy" id="2487350"/>
    <lineage>
        <taxon>Bacteria</taxon>
        <taxon>Bacillati</taxon>
        <taxon>Bacillota</taxon>
        <taxon>Bacilli</taxon>
        <taxon>Lactobacillales</taxon>
        <taxon>Aerococcaceae</taxon>
        <taxon>Aerococcus</taxon>
    </lineage>
</organism>
<protein>
    <submittedName>
        <fullName evidence="1">Phage gp6-like head-tail connector protein</fullName>
    </submittedName>
</protein>
<sequence length="96" mass="11171">MVDTPLLESFKTYMRIFHSVEDDYLTDLLGASELDILSLVGGSLLDREVKELVFNRARYAYTGNLEFFYENFQSRIFDLSLRLNGEELMQDDESTV</sequence>
<gene>
    <name evidence="1" type="ORF">EF384_01130</name>
</gene>
<evidence type="ECO:0000313" key="1">
    <source>
        <dbReference type="EMBL" id="RPA65044.1"/>
    </source>
</evidence>